<feature type="domain" description="Peptidase M12A" evidence="8">
    <location>
        <begin position="1"/>
        <end position="178"/>
    </location>
</feature>
<evidence type="ECO:0000256" key="6">
    <source>
        <dbReference type="ARBA" id="ARBA00023049"/>
    </source>
</evidence>
<dbReference type="SMART" id="SM00235">
    <property type="entry name" value="ZnMc"/>
    <property type="match status" value="1"/>
</dbReference>
<sequence>MKEIEIRTSKCVNFQFWNNDIGQPDHININWEKAGCSSPVGRRGGRQLLNLEAPQCFLDRNIIVRQLLHAMGFYPEQGRSDRDEYVEINWWNIQDGQVFNFEKYDTVDYGVPYDYTSIMHFKCDAFAIDPSQYTVHSKKPEGNDAYAQSERKRITESFGLGGLSDGDILQIRRFYGRTQFLETQNTPRTLKERTRFCPGAEAIFLEGRSNTLKLQPSFNKFFRQIILTSAICTGIHFAQTSPV</sequence>
<organism evidence="9 10">
    <name type="scientific">Allacma fusca</name>
    <dbReference type="NCBI Taxonomy" id="39272"/>
    <lineage>
        <taxon>Eukaryota</taxon>
        <taxon>Metazoa</taxon>
        <taxon>Ecdysozoa</taxon>
        <taxon>Arthropoda</taxon>
        <taxon>Hexapoda</taxon>
        <taxon>Collembola</taxon>
        <taxon>Symphypleona</taxon>
        <taxon>Sminthuridae</taxon>
        <taxon>Allacma</taxon>
    </lineage>
</organism>
<keyword evidence="6" id="KW-0482">Metalloprotease</keyword>
<gene>
    <name evidence="9" type="ORF">AFUS01_LOCUS75</name>
</gene>
<dbReference type="GO" id="GO:0006508">
    <property type="term" value="P:proteolysis"/>
    <property type="evidence" value="ECO:0007669"/>
    <property type="project" value="UniProtKB-KW"/>
</dbReference>
<keyword evidence="2" id="KW-0645">Protease</keyword>
<name>A0A8J2IZY6_9HEXA</name>
<comment type="caution">
    <text evidence="9">The sequence shown here is derived from an EMBL/GenBank/DDBJ whole genome shotgun (WGS) entry which is preliminary data.</text>
</comment>
<protein>
    <recommendedName>
        <fullName evidence="8">Peptidase M12A domain-containing protein</fullName>
    </recommendedName>
</protein>
<dbReference type="PROSITE" id="PS51864">
    <property type="entry name" value="ASTACIN"/>
    <property type="match status" value="1"/>
</dbReference>
<dbReference type="InterPro" id="IPR001506">
    <property type="entry name" value="Peptidase_M12A"/>
</dbReference>
<evidence type="ECO:0000256" key="2">
    <source>
        <dbReference type="ARBA" id="ARBA00022670"/>
    </source>
</evidence>
<evidence type="ECO:0000313" key="10">
    <source>
        <dbReference type="Proteomes" id="UP000708208"/>
    </source>
</evidence>
<keyword evidence="4" id="KW-0378">Hydrolase</keyword>
<dbReference type="Pfam" id="PF01400">
    <property type="entry name" value="Astacin"/>
    <property type="match status" value="1"/>
</dbReference>
<evidence type="ECO:0000256" key="4">
    <source>
        <dbReference type="ARBA" id="ARBA00022801"/>
    </source>
</evidence>
<keyword evidence="10" id="KW-1185">Reference proteome</keyword>
<keyword evidence="3" id="KW-0479">Metal-binding</keyword>
<comment type="cofactor">
    <cofactor evidence="1">
        <name>Zn(2+)</name>
        <dbReference type="ChEBI" id="CHEBI:29105"/>
    </cofactor>
</comment>
<dbReference type="PANTHER" id="PTHR10127:SF780">
    <property type="entry name" value="METALLOENDOPEPTIDASE"/>
    <property type="match status" value="1"/>
</dbReference>
<dbReference type="GO" id="GO:0004222">
    <property type="term" value="F:metalloendopeptidase activity"/>
    <property type="evidence" value="ECO:0007669"/>
    <property type="project" value="InterPro"/>
</dbReference>
<dbReference type="PANTHER" id="PTHR10127">
    <property type="entry name" value="DISCOIDIN, CUB, EGF, LAMININ , AND ZINC METALLOPROTEASE DOMAIN CONTAINING"/>
    <property type="match status" value="1"/>
</dbReference>
<evidence type="ECO:0000259" key="8">
    <source>
        <dbReference type="PROSITE" id="PS51864"/>
    </source>
</evidence>
<dbReference type="Proteomes" id="UP000708208">
    <property type="component" value="Unassembled WGS sequence"/>
</dbReference>
<dbReference type="EMBL" id="CAJVCH010000016">
    <property type="protein sequence ID" value="CAG7630006.1"/>
    <property type="molecule type" value="Genomic_DNA"/>
</dbReference>
<dbReference type="OrthoDB" id="291007at2759"/>
<comment type="caution">
    <text evidence="7">Lacks conserved residue(s) required for the propagation of feature annotation.</text>
</comment>
<dbReference type="GO" id="GO:0008270">
    <property type="term" value="F:zinc ion binding"/>
    <property type="evidence" value="ECO:0007669"/>
    <property type="project" value="InterPro"/>
</dbReference>
<dbReference type="InterPro" id="IPR006026">
    <property type="entry name" value="Peptidase_Metallo"/>
</dbReference>
<evidence type="ECO:0000313" key="9">
    <source>
        <dbReference type="EMBL" id="CAG7630006.1"/>
    </source>
</evidence>
<evidence type="ECO:0000256" key="5">
    <source>
        <dbReference type="ARBA" id="ARBA00022833"/>
    </source>
</evidence>
<dbReference type="AlphaFoldDB" id="A0A8J2IZY6"/>
<accession>A0A8J2IZY6</accession>
<evidence type="ECO:0000256" key="7">
    <source>
        <dbReference type="PROSITE-ProRule" id="PRU01211"/>
    </source>
</evidence>
<evidence type="ECO:0000256" key="3">
    <source>
        <dbReference type="ARBA" id="ARBA00022723"/>
    </source>
</evidence>
<keyword evidence="5" id="KW-0862">Zinc</keyword>
<evidence type="ECO:0000256" key="1">
    <source>
        <dbReference type="ARBA" id="ARBA00001947"/>
    </source>
</evidence>
<reference evidence="9" key="1">
    <citation type="submission" date="2021-06" db="EMBL/GenBank/DDBJ databases">
        <authorList>
            <person name="Hodson N. C."/>
            <person name="Mongue J. A."/>
            <person name="Jaron S. K."/>
        </authorList>
    </citation>
    <scope>NUCLEOTIDE SEQUENCE</scope>
</reference>
<proteinExistence type="predicted"/>